<dbReference type="Pfam" id="PF00877">
    <property type="entry name" value="NLPC_P60"/>
    <property type="match status" value="1"/>
</dbReference>
<keyword evidence="8" id="KW-1185">Reference proteome</keyword>
<dbReference type="PANTHER" id="PTHR47360">
    <property type="entry name" value="MUREIN DD-ENDOPEPTIDASE MEPS/MUREIN LD-CARBOXYPEPTIDASE"/>
    <property type="match status" value="1"/>
</dbReference>
<dbReference type="InterPro" id="IPR038765">
    <property type="entry name" value="Papain-like_cys_pep_sf"/>
</dbReference>
<evidence type="ECO:0000256" key="3">
    <source>
        <dbReference type="ARBA" id="ARBA00022729"/>
    </source>
</evidence>
<gene>
    <name evidence="7" type="ORF">JW498_05180</name>
</gene>
<protein>
    <submittedName>
        <fullName evidence="7">C40 family peptidase</fullName>
    </submittedName>
</protein>
<dbReference type="Gene3D" id="3.90.1720.10">
    <property type="entry name" value="endopeptidase domain like (from Nostoc punctiforme)"/>
    <property type="match status" value="1"/>
</dbReference>
<comment type="similarity">
    <text evidence="1">Belongs to the peptidase C40 family.</text>
</comment>
<dbReference type="InterPro" id="IPR052062">
    <property type="entry name" value="Murein_DD/LD_carboxypeptidase"/>
</dbReference>
<dbReference type="Proteomes" id="UP000760472">
    <property type="component" value="Unassembled WGS sequence"/>
</dbReference>
<organism evidence="7 8">
    <name type="scientific">Amphritea pacifica</name>
    <dbReference type="NCBI Taxonomy" id="2811233"/>
    <lineage>
        <taxon>Bacteria</taxon>
        <taxon>Pseudomonadati</taxon>
        <taxon>Pseudomonadota</taxon>
        <taxon>Gammaproteobacteria</taxon>
        <taxon>Oceanospirillales</taxon>
        <taxon>Oceanospirillaceae</taxon>
        <taxon>Amphritea</taxon>
    </lineage>
</organism>
<comment type="caution">
    <text evidence="7">The sequence shown here is derived from an EMBL/GenBank/DDBJ whole genome shotgun (WGS) entry which is preliminary data.</text>
</comment>
<evidence type="ECO:0000259" key="6">
    <source>
        <dbReference type="PROSITE" id="PS51935"/>
    </source>
</evidence>
<accession>A0ABS2W586</accession>
<keyword evidence="2" id="KW-0645">Protease</keyword>
<dbReference type="PROSITE" id="PS51935">
    <property type="entry name" value="NLPC_P60"/>
    <property type="match status" value="1"/>
</dbReference>
<feature type="domain" description="NlpC/P60" evidence="6">
    <location>
        <begin position="34"/>
        <end position="155"/>
    </location>
</feature>
<reference evidence="7 8" key="1">
    <citation type="submission" date="2021-02" db="EMBL/GenBank/DDBJ databases">
        <title>A novel species of genus Amphritea isolated from a fishpond in China.</title>
        <authorList>
            <person name="Lu H."/>
        </authorList>
    </citation>
    <scope>NUCLEOTIDE SEQUENCE [LARGE SCALE GENOMIC DNA]</scope>
    <source>
        <strain evidence="7 8">RP18W</strain>
    </source>
</reference>
<keyword evidence="5" id="KW-0788">Thiol protease</keyword>
<dbReference type="SUPFAM" id="SSF54001">
    <property type="entry name" value="Cysteine proteinases"/>
    <property type="match status" value="1"/>
</dbReference>
<keyword evidence="3" id="KW-0732">Signal</keyword>
<dbReference type="RefSeq" id="WP_205210606.1">
    <property type="nucleotide sequence ID" value="NZ_JAFFZO010000016.1"/>
</dbReference>
<keyword evidence="4" id="KW-0378">Hydrolase</keyword>
<dbReference type="PANTHER" id="PTHR47360:SF1">
    <property type="entry name" value="ENDOPEPTIDASE NLPC-RELATED"/>
    <property type="match status" value="1"/>
</dbReference>
<dbReference type="PROSITE" id="PS51257">
    <property type="entry name" value="PROKAR_LIPOPROTEIN"/>
    <property type="match status" value="1"/>
</dbReference>
<evidence type="ECO:0000256" key="5">
    <source>
        <dbReference type="ARBA" id="ARBA00022807"/>
    </source>
</evidence>
<dbReference type="InterPro" id="IPR000064">
    <property type="entry name" value="NLP_P60_dom"/>
</dbReference>
<sequence length="156" mass="17382">MTRLIALILLLSLGGCGSQPYRTAQPGGTTAAPSQVRASLLQQYREWQGVPYRLGGTDKQGVDCSAFTQLTLRQRLGVDIPRTTLAQSQEGRPVAIRQLQPGDLLFYRSRVKLRHVGIYIGNGEFLHASTSRGVMISLLNNPYWTAHFWQARRVTD</sequence>
<dbReference type="EMBL" id="JAFFZP010000005">
    <property type="protein sequence ID" value="MBN0986745.1"/>
    <property type="molecule type" value="Genomic_DNA"/>
</dbReference>
<evidence type="ECO:0000256" key="1">
    <source>
        <dbReference type="ARBA" id="ARBA00007074"/>
    </source>
</evidence>
<evidence type="ECO:0000313" key="8">
    <source>
        <dbReference type="Proteomes" id="UP000760472"/>
    </source>
</evidence>
<evidence type="ECO:0000313" key="7">
    <source>
        <dbReference type="EMBL" id="MBN0986745.1"/>
    </source>
</evidence>
<evidence type="ECO:0000256" key="2">
    <source>
        <dbReference type="ARBA" id="ARBA00022670"/>
    </source>
</evidence>
<evidence type="ECO:0000256" key="4">
    <source>
        <dbReference type="ARBA" id="ARBA00022801"/>
    </source>
</evidence>
<proteinExistence type="inferred from homology"/>
<name>A0ABS2W586_9GAMM</name>